<dbReference type="FunFam" id="3.40.50.620:FF:000134">
    <property type="entry name" value="L-cysteine:1D-myo-inositol 2-amino-2-deoxy-alpha-D-glucopyranoside ligase"/>
    <property type="match status" value="1"/>
</dbReference>
<feature type="binding site" evidence="10">
    <location>
        <position position="252"/>
    </location>
    <ligand>
        <name>Zn(2+)</name>
        <dbReference type="ChEBI" id="CHEBI:29105"/>
    </ligand>
</feature>
<dbReference type="PANTHER" id="PTHR10890">
    <property type="entry name" value="CYSTEINYL-TRNA SYNTHETASE"/>
    <property type="match status" value="1"/>
</dbReference>
<evidence type="ECO:0000256" key="10">
    <source>
        <dbReference type="HAMAP-Rule" id="MF_01697"/>
    </source>
</evidence>
<dbReference type="Gene3D" id="3.40.50.620">
    <property type="entry name" value="HUPs"/>
    <property type="match status" value="1"/>
</dbReference>
<keyword evidence="7 10" id="KW-0862">Zinc</keyword>
<dbReference type="EC" id="6.3.1.13" evidence="10"/>
<dbReference type="InterPro" id="IPR024909">
    <property type="entry name" value="Cys-tRNA/MSH_ligase"/>
</dbReference>
<feature type="short sequence motif" description="'KMSKS' region" evidence="10">
    <location>
        <begin position="285"/>
        <end position="289"/>
    </location>
</feature>
<name>A0A852ZT36_9ACTN</name>
<keyword evidence="5 10" id="KW-0479">Metal-binding</keyword>
<dbReference type="HAMAP" id="MF_01697">
    <property type="entry name" value="MshC"/>
    <property type="match status" value="1"/>
</dbReference>
<comment type="similarity">
    <text evidence="2 10">Belongs to the class-I aminoacyl-tRNA synthetase family. MshC subfamily.</text>
</comment>
<dbReference type="Pfam" id="PF01406">
    <property type="entry name" value="tRNA-synt_1e"/>
    <property type="match status" value="1"/>
</dbReference>
<dbReference type="InterPro" id="IPR014729">
    <property type="entry name" value="Rossmann-like_a/b/a_fold"/>
</dbReference>
<sequence length="408" mass="44235">MHAWPAPEVPVLPGEGRTLRVHDTSSGALVATAGGPSAGLYVCGITPYDATHLGHAATYNAFDLVQRVWRDAGRRVVYVQNVTDVDDPLLVRARETGEDWVALAERETALFREDMIALRMLPPDHYVGAVEAIPGIVDLVARLRERGAAYDVDGDIYFSVDADPHFGEVSGYDREEMLRLAAERGGDPQRPGKKNPLDPLLWQAARPGEPAWDSPLGAGRPGWHIECVQIALEHLGMSFDVQGGGSDLAFPHHEMGASHAQVLTGRHPYARAYVHAGMVALDGEKMSKSRGNLVFVSRLRRDGADPAAIRLALLAHHYRSDWEWTSDDLERAQARLARWRAAVSRPDGPSADAVLEQVRDALADDLDAPRALATVDAWAERQSAEGGTDTAAPGLISRMADALLGVAL</sequence>
<dbReference type="PRINTS" id="PR00983">
    <property type="entry name" value="TRNASYNTHCYS"/>
</dbReference>
<dbReference type="GO" id="GO:0004817">
    <property type="term" value="F:cysteine-tRNA ligase activity"/>
    <property type="evidence" value="ECO:0007669"/>
    <property type="project" value="TreeGrafter"/>
</dbReference>
<evidence type="ECO:0000256" key="2">
    <source>
        <dbReference type="ARBA" id="ARBA00007723"/>
    </source>
</evidence>
<keyword evidence="8 10" id="KW-0067">ATP-binding</keyword>
<dbReference type="SUPFAM" id="SSF52374">
    <property type="entry name" value="Nucleotidylyl transferase"/>
    <property type="match status" value="1"/>
</dbReference>
<evidence type="ECO:0000313" key="12">
    <source>
        <dbReference type="EMBL" id="NYI03964.1"/>
    </source>
</evidence>
<comment type="subunit">
    <text evidence="3 10">Monomer.</text>
</comment>
<evidence type="ECO:0000256" key="8">
    <source>
        <dbReference type="ARBA" id="ARBA00022840"/>
    </source>
</evidence>
<comment type="caution">
    <text evidence="12">The sequence shown here is derived from an EMBL/GenBank/DDBJ whole genome shotgun (WGS) entry which is preliminary data.</text>
</comment>
<evidence type="ECO:0000256" key="3">
    <source>
        <dbReference type="ARBA" id="ARBA00011245"/>
    </source>
</evidence>
<comment type="catalytic activity">
    <reaction evidence="9 10">
        <text>1D-myo-inositol 2-amino-2-deoxy-alpha-D-glucopyranoside + L-cysteine + ATP = 1D-myo-inositol 2-(L-cysteinylamino)-2-deoxy-alpha-D-glucopyranoside + AMP + diphosphate + H(+)</text>
        <dbReference type="Rhea" id="RHEA:26176"/>
        <dbReference type="ChEBI" id="CHEBI:15378"/>
        <dbReference type="ChEBI" id="CHEBI:30616"/>
        <dbReference type="ChEBI" id="CHEBI:33019"/>
        <dbReference type="ChEBI" id="CHEBI:35235"/>
        <dbReference type="ChEBI" id="CHEBI:58886"/>
        <dbReference type="ChEBI" id="CHEBI:58887"/>
        <dbReference type="ChEBI" id="CHEBI:456215"/>
        <dbReference type="EC" id="6.3.1.13"/>
    </reaction>
</comment>
<dbReference type="PANTHER" id="PTHR10890:SF3">
    <property type="entry name" value="CYSTEINE--TRNA LIGASE, CYTOPLASMIC"/>
    <property type="match status" value="1"/>
</dbReference>
<feature type="domain" description="tRNA synthetases class I catalytic" evidence="11">
    <location>
        <begin position="38"/>
        <end position="333"/>
    </location>
</feature>
<feature type="short sequence motif" description="'HIGH' region" evidence="10">
    <location>
        <begin position="45"/>
        <end position="55"/>
    </location>
</feature>
<comment type="cofactor">
    <cofactor evidence="10">
        <name>Zn(2+)</name>
        <dbReference type="ChEBI" id="CHEBI:29105"/>
    </cofactor>
    <text evidence="10">Binds 1 zinc ion per subunit.</text>
</comment>
<dbReference type="GO" id="GO:0006423">
    <property type="term" value="P:cysteinyl-tRNA aminoacylation"/>
    <property type="evidence" value="ECO:0007669"/>
    <property type="project" value="TreeGrafter"/>
</dbReference>
<dbReference type="GO" id="GO:0008270">
    <property type="term" value="F:zinc ion binding"/>
    <property type="evidence" value="ECO:0007669"/>
    <property type="project" value="UniProtKB-UniRule"/>
</dbReference>
<dbReference type="GO" id="GO:0005524">
    <property type="term" value="F:ATP binding"/>
    <property type="evidence" value="ECO:0007669"/>
    <property type="project" value="UniProtKB-KW"/>
</dbReference>
<dbReference type="GO" id="GO:0035446">
    <property type="term" value="F:cysteine-glucosaminylinositol ligase activity"/>
    <property type="evidence" value="ECO:0007669"/>
    <property type="project" value="UniProtKB-UniRule"/>
</dbReference>
<evidence type="ECO:0000259" key="11">
    <source>
        <dbReference type="Pfam" id="PF01406"/>
    </source>
</evidence>
<evidence type="ECO:0000256" key="5">
    <source>
        <dbReference type="ARBA" id="ARBA00022723"/>
    </source>
</evidence>
<feature type="binding site" evidence="10">
    <location>
        <position position="279"/>
    </location>
    <ligand>
        <name>L-cysteinyl-5'-AMP</name>
        <dbReference type="ChEBI" id="CHEBI:144924"/>
    </ligand>
</feature>
<feature type="short sequence motif" description="'ERGGDP' region" evidence="10">
    <location>
        <begin position="183"/>
        <end position="188"/>
    </location>
</feature>
<dbReference type="Gene3D" id="1.20.120.640">
    <property type="entry name" value="Anticodon-binding domain of a subclass of class I aminoacyl-tRNA synthetases"/>
    <property type="match status" value="1"/>
</dbReference>
<keyword evidence="6 10" id="KW-0547">Nucleotide-binding</keyword>
<evidence type="ECO:0000256" key="4">
    <source>
        <dbReference type="ARBA" id="ARBA00022598"/>
    </source>
</evidence>
<feature type="binding site" evidence="10">
    <location>
        <begin position="43"/>
        <end position="46"/>
    </location>
    <ligand>
        <name>L-cysteinyl-5'-AMP</name>
        <dbReference type="ChEBI" id="CHEBI:144924"/>
    </ligand>
</feature>
<evidence type="ECO:0000256" key="6">
    <source>
        <dbReference type="ARBA" id="ARBA00022741"/>
    </source>
</evidence>
<protein>
    <recommendedName>
        <fullName evidence="10">L-cysteine:1D-myo-inositol 2-amino-2-deoxy-alpha-D-glucopyranoside ligase</fullName>
        <shortName evidence="10">L-Cys:GlcN-Ins ligase</shortName>
        <ecNumber evidence="10">6.3.1.13</ecNumber>
    </recommendedName>
    <alternativeName>
        <fullName evidence="10">Mycothiol ligase</fullName>
        <shortName evidence="10">MSH ligase</shortName>
    </alternativeName>
</protein>
<feature type="binding site" evidence="10">
    <location>
        <position position="58"/>
    </location>
    <ligand>
        <name>L-cysteinyl-5'-AMP</name>
        <dbReference type="ChEBI" id="CHEBI:144924"/>
    </ligand>
</feature>
<dbReference type="Proteomes" id="UP000567795">
    <property type="component" value="Unassembled WGS sequence"/>
</dbReference>
<gene>
    <name evidence="10" type="primary">mshC</name>
    <name evidence="12" type="ORF">FHU37_000907</name>
</gene>
<feature type="binding site" evidence="10">
    <location>
        <begin position="81"/>
        <end position="83"/>
    </location>
    <ligand>
        <name>L-cysteinyl-5'-AMP</name>
        <dbReference type="ChEBI" id="CHEBI:144924"/>
    </ligand>
</feature>
<feature type="binding site" evidence="10">
    <location>
        <position position="223"/>
    </location>
    <ligand>
        <name>L-cysteinyl-5'-AMP</name>
        <dbReference type="ChEBI" id="CHEBI:144924"/>
    </ligand>
</feature>
<dbReference type="InterPro" id="IPR017812">
    <property type="entry name" value="Mycothiol_ligase_MshC"/>
</dbReference>
<evidence type="ECO:0000256" key="1">
    <source>
        <dbReference type="ARBA" id="ARBA00003679"/>
    </source>
</evidence>
<keyword evidence="4 10" id="KW-0436">Ligase</keyword>
<feature type="binding site" evidence="10">
    <location>
        <position position="43"/>
    </location>
    <ligand>
        <name>Zn(2+)</name>
        <dbReference type="ChEBI" id="CHEBI:29105"/>
    </ligand>
</feature>
<feature type="binding site" evidence="10">
    <location>
        <begin position="245"/>
        <end position="247"/>
    </location>
    <ligand>
        <name>L-cysteinyl-5'-AMP</name>
        <dbReference type="ChEBI" id="CHEBI:144924"/>
    </ligand>
</feature>
<evidence type="ECO:0000313" key="13">
    <source>
        <dbReference type="Proteomes" id="UP000567795"/>
    </source>
</evidence>
<dbReference type="AlphaFoldDB" id="A0A852ZT36"/>
<dbReference type="GO" id="GO:0010125">
    <property type="term" value="P:mycothiol biosynthetic process"/>
    <property type="evidence" value="ECO:0007669"/>
    <property type="project" value="UniProtKB-UniRule"/>
</dbReference>
<feature type="binding site" evidence="10">
    <location>
        <position position="227"/>
    </location>
    <ligand>
        <name>Zn(2+)</name>
        <dbReference type="ChEBI" id="CHEBI:29105"/>
    </ligand>
</feature>
<dbReference type="NCBIfam" id="TIGR03447">
    <property type="entry name" value="mycothiol_MshC"/>
    <property type="match status" value="1"/>
</dbReference>
<keyword evidence="13" id="KW-1185">Reference proteome</keyword>
<dbReference type="EMBL" id="JACBZD010000001">
    <property type="protein sequence ID" value="NYI03964.1"/>
    <property type="molecule type" value="Genomic_DNA"/>
</dbReference>
<organism evidence="12 13">
    <name type="scientific">Allostreptomyces psammosilenae</name>
    <dbReference type="NCBI Taxonomy" id="1892865"/>
    <lineage>
        <taxon>Bacteria</taxon>
        <taxon>Bacillati</taxon>
        <taxon>Actinomycetota</taxon>
        <taxon>Actinomycetes</taxon>
        <taxon>Kitasatosporales</taxon>
        <taxon>Streptomycetaceae</taxon>
        <taxon>Allostreptomyces</taxon>
    </lineage>
</organism>
<comment type="function">
    <text evidence="1 10">Catalyzes the ATP-dependent condensation of GlcN-Ins and L-cysteine to form L-Cys-GlcN-Ins.</text>
</comment>
<reference evidence="12 13" key="1">
    <citation type="submission" date="2020-07" db="EMBL/GenBank/DDBJ databases">
        <title>Sequencing the genomes of 1000 actinobacteria strains.</title>
        <authorList>
            <person name="Klenk H.-P."/>
        </authorList>
    </citation>
    <scope>NUCLEOTIDE SEQUENCE [LARGE SCALE GENOMIC DNA]</scope>
    <source>
        <strain evidence="12 13">DSM 42178</strain>
    </source>
</reference>
<proteinExistence type="inferred from homology"/>
<dbReference type="InterPro" id="IPR032678">
    <property type="entry name" value="tRNA-synt_1_cat_dom"/>
</dbReference>
<accession>A0A852ZT36</accession>
<evidence type="ECO:0000256" key="7">
    <source>
        <dbReference type="ARBA" id="ARBA00022833"/>
    </source>
</evidence>
<evidence type="ECO:0000256" key="9">
    <source>
        <dbReference type="ARBA" id="ARBA00048350"/>
    </source>
</evidence>
<dbReference type="RefSeq" id="WP_179812938.1">
    <property type="nucleotide sequence ID" value="NZ_JACBZD010000001.1"/>
</dbReference>
<dbReference type="GO" id="GO:0005829">
    <property type="term" value="C:cytosol"/>
    <property type="evidence" value="ECO:0007669"/>
    <property type="project" value="TreeGrafter"/>
</dbReference>